<sequence>MYTTHFLKLKMANILKLSTRSSDLLQDKNTRPAIDKHLVDGNLMNKIVQTRTDGAPQRGATGPAHELLAKNNRLDTVEGMVNQRRTLAGTAQAEHFINELHSASQINRGPPGFSTGSRLHFDILAGRDDRIGFSDYLNFESKFM</sequence>
<accession>A0A811K679</accession>
<name>A0A811K679_9BILA</name>
<comment type="caution">
    <text evidence="1">The sequence shown here is derived from an EMBL/GenBank/DDBJ whole genome shotgun (WGS) entry which is preliminary data.</text>
</comment>
<dbReference type="Proteomes" id="UP000783686">
    <property type="component" value="Unassembled WGS sequence"/>
</dbReference>
<keyword evidence="2" id="KW-1185">Reference proteome</keyword>
<dbReference type="EMBL" id="CAJFDH010000002">
    <property type="protein sequence ID" value="CAD5210918.1"/>
    <property type="molecule type" value="Genomic_DNA"/>
</dbReference>
<evidence type="ECO:0000313" key="2">
    <source>
        <dbReference type="Proteomes" id="UP000614601"/>
    </source>
</evidence>
<evidence type="ECO:0000313" key="1">
    <source>
        <dbReference type="EMBL" id="CAD5210918.1"/>
    </source>
</evidence>
<proteinExistence type="predicted"/>
<organism evidence="1 2">
    <name type="scientific">Bursaphelenchus okinawaensis</name>
    <dbReference type="NCBI Taxonomy" id="465554"/>
    <lineage>
        <taxon>Eukaryota</taxon>
        <taxon>Metazoa</taxon>
        <taxon>Ecdysozoa</taxon>
        <taxon>Nematoda</taxon>
        <taxon>Chromadorea</taxon>
        <taxon>Rhabditida</taxon>
        <taxon>Tylenchina</taxon>
        <taxon>Tylenchomorpha</taxon>
        <taxon>Aphelenchoidea</taxon>
        <taxon>Aphelenchoididae</taxon>
        <taxon>Bursaphelenchus</taxon>
    </lineage>
</organism>
<dbReference type="AlphaFoldDB" id="A0A811K679"/>
<dbReference type="Proteomes" id="UP000614601">
    <property type="component" value="Unassembled WGS sequence"/>
</dbReference>
<gene>
    <name evidence="1" type="ORF">BOKJ2_LOCUS3434</name>
</gene>
<protein>
    <submittedName>
        <fullName evidence="1">Uncharacterized protein</fullName>
    </submittedName>
</protein>
<dbReference type="OrthoDB" id="15001at2759"/>
<reference evidence="1" key="1">
    <citation type="submission" date="2020-09" db="EMBL/GenBank/DDBJ databases">
        <authorList>
            <person name="Kikuchi T."/>
        </authorList>
    </citation>
    <scope>NUCLEOTIDE SEQUENCE</scope>
    <source>
        <strain evidence="1">SH1</strain>
    </source>
</reference>
<dbReference type="EMBL" id="CAJFCW020000002">
    <property type="protein sequence ID" value="CAG9092358.1"/>
    <property type="molecule type" value="Genomic_DNA"/>
</dbReference>